<dbReference type="AlphaFoldDB" id="A0A1I2HEN4"/>
<dbReference type="Proteomes" id="UP000181942">
    <property type="component" value="Unassembled WGS sequence"/>
</dbReference>
<gene>
    <name evidence="1" type="ORF">SAMN02787118_10580</name>
</gene>
<dbReference type="RefSeq" id="WP_075027940.1">
    <property type="nucleotide sequence ID" value="NZ_FONR01000005.1"/>
</dbReference>
<dbReference type="EMBL" id="FONR01000005">
    <property type="protein sequence ID" value="SFF27770.1"/>
    <property type="molecule type" value="Genomic_DNA"/>
</dbReference>
<organism evidence="1 2">
    <name type="scientific">Streptomyces mirabilis</name>
    <dbReference type="NCBI Taxonomy" id="68239"/>
    <lineage>
        <taxon>Bacteria</taxon>
        <taxon>Bacillati</taxon>
        <taxon>Actinomycetota</taxon>
        <taxon>Actinomycetes</taxon>
        <taxon>Kitasatosporales</taxon>
        <taxon>Streptomycetaceae</taxon>
        <taxon>Streptomyces</taxon>
    </lineage>
</organism>
<reference evidence="1 2" key="1">
    <citation type="submission" date="2016-10" db="EMBL/GenBank/DDBJ databases">
        <authorList>
            <person name="de Groot N.N."/>
        </authorList>
    </citation>
    <scope>NUCLEOTIDE SEQUENCE [LARGE SCALE GENOMIC DNA]</scope>
    <source>
        <strain evidence="1 2">OK461</strain>
    </source>
</reference>
<proteinExistence type="predicted"/>
<evidence type="ECO:0000313" key="1">
    <source>
        <dbReference type="EMBL" id="SFF27770.1"/>
    </source>
</evidence>
<accession>A0A1I2HEN4</accession>
<dbReference type="OrthoDB" id="4315546at2"/>
<evidence type="ECO:0000313" key="2">
    <source>
        <dbReference type="Proteomes" id="UP000181942"/>
    </source>
</evidence>
<name>A0A1I2HEN4_9ACTN</name>
<protein>
    <submittedName>
        <fullName evidence="1">Uncharacterized protein</fullName>
    </submittedName>
</protein>
<sequence>MPEEFLGCKEELLRPGERLTELSSTAFARGEGLNGCSDEFLEETGLCVSDSRGGPYPHKWDQATLGP</sequence>